<dbReference type="EMBL" id="DVFJ01000034">
    <property type="protein sequence ID" value="HIQ72374.1"/>
    <property type="molecule type" value="Genomic_DNA"/>
</dbReference>
<dbReference type="PROSITE" id="PS50995">
    <property type="entry name" value="HTH_MARR_2"/>
    <property type="match status" value="1"/>
</dbReference>
<protein>
    <submittedName>
        <fullName evidence="5">Winged helix-turn-helix transcriptional regulator</fullName>
    </submittedName>
</protein>
<dbReference type="Proteomes" id="UP000886887">
    <property type="component" value="Unassembled WGS sequence"/>
</dbReference>
<reference evidence="5" key="2">
    <citation type="journal article" date="2021" name="PeerJ">
        <title>Extensive microbial diversity within the chicken gut microbiome revealed by metagenomics and culture.</title>
        <authorList>
            <person name="Gilroy R."/>
            <person name="Ravi A."/>
            <person name="Getino M."/>
            <person name="Pursley I."/>
            <person name="Horton D.L."/>
            <person name="Alikhan N.F."/>
            <person name="Baker D."/>
            <person name="Gharbi K."/>
            <person name="Hall N."/>
            <person name="Watson M."/>
            <person name="Adriaenssens E.M."/>
            <person name="Foster-Nyarko E."/>
            <person name="Jarju S."/>
            <person name="Secka A."/>
            <person name="Antonio M."/>
            <person name="Oren A."/>
            <person name="Chaudhuri R.R."/>
            <person name="La Ragione R."/>
            <person name="Hildebrand F."/>
            <person name="Pallen M.J."/>
        </authorList>
    </citation>
    <scope>NUCLEOTIDE SEQUENCE</scope>
    <source>
        <strain evidence="5">ChiSxjej2B14-6234</strain>
    </source>
</reference>
<keyword evidence="1" id="KW-0805">Transcription regulation</keyword>
<reference evidence="5" key="1">
    <citation type="submission" date="2020-10" db="EMBL/GenBank/DDBJ databases">
        <authorList>
            <person name="Gilroy R."/>
        </authorList>
    </citation>
    <scope>NUCLEOTIDE SEQUENCE</scope>
    <source>
        <strain evidence="5">ChiSxjej2B14-6234</strain>
    </source>
</reference>
<dbReference type="GO" id="GO:0003677">
    <property type="term" value="F:DNA binding"/>
    <property type="evidence" value="ECO:0007669"/>
    <property type="project" value="UniProtKB-KW"/>
</dbReference>
<sequence>MEKTKQALNHVLVRLFNDILTIEERALCRGEFRNLSVKEMHVLEAVAAAGEENNMSAIAQRLRVTTGTLTVSVQTLCRKGYLTTERALTDRRVVRVLLTDKALAANARHARFHDQMVERVMQALTEEEQAVLTSTLERLTGFFESWEDIDG</sequence>
<dbReference type="SMART" id="SM00347">
    <property type="entry name" value="HTH_MARR"/>
    <property type="match status" value="1"/>
</dbReference>
<evidence type="ECO:0000256" key="3">
    <source>
        <dbReference type="ARBA" id="ARBA00023163"/>
    </source>
</evidence>
<evidence type="ECO:0000256" key="1">
    <source>
        <dbReference type="ARBA" id="ARBA00023015"/>
    </source>
</evidence>
<dbReference type="PRINTS" id="PR00598">
    <property type="entry name" value="HTHMARR"/>
</dbReference>
<dbReference type="InterPro" id="IPR036390">
    <property type="entry name" value="WH_DNA-bd_sf"/>
</dbReference>
<keyword evidence="3" id="KW-0804">Transcription</keyword>
<organism evidence="5 6">
    <name type="scientific">Candidatus Onthenecus intestinigallinarum</name>
    <dbReference type="NCBI Taxonomy" id="2840875"/>
    <lineage>
        <taxon>Bacteria</taxon>
        <taxon>Bacillati</taxon>
        <taxon>Bacillota</taxon>
        <taxon>Clostridia</taxon>
        <taxon>Eubacteriales</taxon>
        <taxon>Candidatus Onthenecus</taxon>
    </lineage>
</organism>
<gene>
    <name evidence="5" type="ORF">IAB73_09235</name>
</gene>
<dbReference type="InterPro" id="IPR036388">
    <property type="entry name" value="WH-like_DNA-bd_sf"/>
</dbReference>
<feature type="domain" description="HTH marR-type" evidence="4">
    <location>
        <begin position="1"/>
        <end position="141"/>
    </location>
</feature>
<dbReference type="PANTHER" id="PTHR42756:SF1">
    <property type="entry name" value="TRANSCRIPTIONAL REPRESSOR OF EMRAB OPERON"/>
    <property type="match status" value="1"/>
</dbReference>
<accession>A0A9D0ZAY0</accession>
<dbReference type="PANTHER" id="PTHR42756">
    <property type="entry name" value="TRANSCRIPTIONAL REGULATOR, MARR"/>
    <property type="match status" value="1"/>
</dbReference>
<dbReference type="GO" id="GO:0003700">
    <property type="term" value="F:DNA-binding transcription factor activity"/>
    <property type="evidence" value="ECO:0007669"/>
    <property type="project" value="InterPro"/>
</dbReference>
<comment type="caution">
    <text evidence="5">The sequence shown here is derived from an EMBL/GenBank/DDBJ whole genome shotgun (WGS) entry which is preliminary data.</text>
</comment>
<proteinExistence type="predicted"/>
<dbReference type="SUPFAM" id="SSF46785">
    <property type="entry name" value="Winged helix' DNA-binding domain"/>
    <property type="match status" value="1"/>
</dbReference>
<name>A0A9D0ZAY0_9FIRM</name>
<evidence type="ECO:0000259" key="4">
    <source>
        <dbReference type="PROSITE" id="PS50995"/>
    </source>
</evidence>
<dbReference type="Gene3D" id="1.10.10.10">
    <property type="entry name" value="Winged helix-like DNA-binding domain superfamily/Winged helix DNA-binding domain"/>
    <property type="match status" value="1"/>
</dbReference>
<dbReference type="InterPro" id="IPR000835">
    <property type="entry name" value="HTH_MarR-typ"/>
</dbReference>
<dbReference type="Pfam" id="PF13463">
    <property type="entry name" value="HTH_27"/>
    <property type="match status" value="1"/>
</dbReference>
<evidence type="ECO:0000313" key="6">
    <source>
        <dbReference type="Proteomes" id="UP000886887"/>
    </source>
</evidence>
<evidence type="ECO:0000256" key="2">
    <source>
        <dbReference type="ARBA" id="ARBA00023125"/>
    </source>
</evidence>
<evidence type="ECO:0000313" key="5">
    <source>
        <dbReference type="EMBL" id="HIQ72374.1"/>
    </source>
</evidence>
<dbReference type="AlphaFoldDB" id="A0A9D0ZAY0"/>
<keyword evidence="2" id="KW-0238">DNA-binding</keyword>